<evidence type="ECO:0000313" key="2">
    <source>
        <dbReference type="EMBL" id="HAE8319344.1"/>
    </source>
</evidence>
<reference evidence="1" key="1">
    <citation type="journal article" date="2018" name="Genome Biol.">
        <title>SKESA: strategic k-mer extension for scrupulous assemblies.</title>
        <authorList>
            <person name="Souvorov A."/>
            <person name="Agarwala R."/>
            <person name="Lipman D.J."/>
        </authorList>
    </citation>
    <scope>NUCLEOTIDE SEQUENCE</scope>
    <source>
        <strain evidence="2">IP 2/88</strain>
        <strain evidence="1">IP 33 K</strain>
    </source>
</reference>
<sequence length="103" mass="12138">MPFRVDYGWPVLTSPCGKWHSQQGNLYQWCEDKGYWKQNVNYLASVPTQYGCTTFEEQFYRLIRKIEAGELRRKNQGNSYYLSEDNKLTKVRELEATDGTQAL</sequence>
<proteinExistence type="predicted"/>
<reference evidence="1" key="2">
    <citation type="submission" date="2018-07" db="EMBL/GenBank/DDBJ databases">
        <authorList>
            <consortium name="NCBI Pathogen Detection Project"/>
        </authorList>
    </citation>
    <scope>NUCLEOTIDE SEQUENCE</scope>
    <source>
        <strain evidence="2">IP 2/88</strain>
        <strain evidence="1">IP 33 K</strain>
    </source>
</reference>
<organism evidence="1">
    <name type="scientific">Salmonella enterica subsp. enterica serovar Paratyphi C</name>
    <dbReference type="NCBI Taxonomy" id="57046"/>
    <lineage>
        <taxon>Bacteria</taxon>
        <taxon>Pseudomonadati</taxon>
        <taxon>Pseudomonadota</taxon>
        <taxon>Gammaproteobacteria</taxon>
        <taxon>Enterobacterales</taxon>
        <taxon>Enterobacteriaceae</taxon>
        <taxon>Salmonella</taxon>
    </lineage>
</organism>
<evidence type="ECO:0000313" key="1">
    <source>
        <dbReference type="EMBL" id="HAB6612437.1"/>
    </source>
</evidence>
<name>A0A6Y5YP91_SALET</name>
<dbReference type="EMBL" id="DAATGT010000005">
    <property type="protein sequence ID" value="HAE8319344.1"/>
    <property type="molecule type" value="Genomic_DNA"/>
</dbReference>
<comment type="caution">
    <text evidence="1">The sequence shown here is derived from an EMBL/GenBank/DDBJ whole genome shotgun (WGS) entry which is preliminary data.</text>
</comment>
<gene>
    <name evidence="2" type="ORF">GNB42_001935</name>
    <name evidence="1" type="ORF">GNB54_001337</name>
</gene>
<accession>A0A6Y5YP91</accession>
<protein>
    <submittedName>
        <fullName evidence="1">Uncharacterized protein</fullName>
    </submittedName>
</protein>
<dbReference type="EMBL" id="DAAHMM010000004">
    <property type="protein sequence ID" value="HAB6612437.1"/>
    <property type="molecule type" value="Genomic_DNA"/>
</dbReference>
<dbReference type="AlphaFoldDB" id="A0A6Y5YP91"/>